<feature type="transmembrane region" description="Helical" evidence="1">
    <location>
        <begin position="191"/>
        <end position="215"/>
    </location>
</feature>
<keyword evidence="1" id="KW-0472">Membrane</keyword>
<keyword evidence="1" id="KW-0812">Transmembrane</keyword>
<keyword evidence="1" id="KW-1133">Transmembrane helix</keyword>
<dbReference type="RefSeq" id="WP_155573045.1">
    <property type="nucleotide sequence ID" value="NZ_JANIDX010000004.1"/>
</dbReference>
<accession>A0ABT3WL85</accession>
<dbReference type="EMBL" id="JANIDX010000004">
    <property type="protein sequence ID" value="MCX5619854.1"/>
    <property type="molecule type" value="Genomic_DNA"/>
</dbReference>
<gene>
    <name evidence="2" type="ORF">NQF89_05380</name>
</gene>
<keyword evidence="3" id="KW-1185">Reference proteome</keyword>
<feature type="transmembrane region" description="Helical" evidence="1">
    <location>
        <begin position="293"/>
        <end position="311"/>
    </location>
</feature>
<dbReference type="PANTHER" id="PTHR30238">
    <property type="entry name" value="MEMBRANE BOUND PREDICTED REDOX MODULATOR"/>
    <property type="match status" value="1"/>
</dbReference>
<name>A0ABT3WL85_9PROT</name>
<feature type="transmembrane region" description="Helical" evidence="1">
    <location>
        <begin position="125"/>
        <end position="143"/>
    </location>
</feature>
<feature type="transmembrane region" description="Helical" evidence="1">
    <location>
        <begin position="317"/>
        <end position="335"/>
    </location>
</feature>
<sequence>MRQFYAAFMVAAFALCIGAGLGYWQTASLTGVLMGVEAVAILALMETAESMDNAIVDYGILKTMSPQWQRRYMSWGMPISVLGMRFLFPILLVAIVAGLSPWQAARLAMMEPQRYAHIMLGARDMIASFGGAFLLLIALNYFLDDDKTHHWVTWVEKPVARLGGVPALPVGVTLAVLMGVSRLMAPGHDPLAFLFWGCGGIVAYILGKEVLVWLIGEPGAAPLMMKGGLLSFLYLEFIDASFSFDGVISAFAITTDPIIIALGLGVGAMFVRSMTLSMLKTNALAEYVYVEHGAFYTILILSLLMLCGVLVSVPEWITGLVGLLLIGGAFLASLAHKRQG</sequence>
<evidence type="ECO:0000256" key="1">
    <source>
        <dbReference type="SAM" id="Phobius"/>
    </source>
</evidence>
<reference evidence="2 3" key="1">
    <citation type="submission" date="2022-07" db="EMBL/GenBank/DDBJ databases">
        <title>Bombella genomes.</title>
        <authorList>
            <person name="Harer L."/>
            <person name="Styblova S."/>
            <person name="Ehrmann M."/>
        </authorList>
    </citation>
    <scope>NUCLEOTIDE SEQUENCE [LARGE SCALE GENOMIC DNA]</scope>
    <source>
        <strain evidence="2 3">TMW 2.2556</strain>
    </source>
</reference>
<dbReference type="Pfam" id="PF04332">
    <property type="entry name" value="DUF475"/>
    <property type="match status" value="1"/>
</dbReference>
<dbReference type="InterPro" id="IPR007427">
    <property type="entry name" value="DUF475"/>
</dbReference>
<protein>
    <submittedName>
        <fullName evidence="2">DUF475 domain-containing protein</fullName>
    </submittedName>
</protein>
<comment type="caution">
    <text evidence="2">The sequence shown here is derived from an EMBL/GenBank/DDBJ whole genome shotgun (WGS) entry which is preliminary data.</text>
</comment>
<evidence type="ECO:0000313" key="2">
    <source>
        <dbReference type="EMBL" id="MCX5619854.1"/>
    </source>
</evidence>
<feature type="transmembrane region" description="Helical" evidence="1">
    <location>
        <begin position="250"/>
        <end position="272"/>
    </location>
</feature>
<dbReference type="PANTHER" id="PTHR30238:SF4">
    <property type="entry name" value="SLL1022 PROTEIN"/>
    <property type="match status" value="1"/>
</dbReference>
<proteinExistence type="predicted"/>
<feature type="transmembrane region" description="Helical" evidence="1">
    <location>
        <begin position="164"/>
        <end position="185"/>
    </location>
</feature>
<organism evidence="2 3">
    <name type="scientific">Bombella pollinis</name>
    <dbReference type="NCBI Taxonomy" id="2967337"/>
    <lineage>
        <taxon>Bacteria</taxon>
        <taxon>Pseudomonadati</taxon>
        <taxon>Pseudomonadota</taxon>
        <taxon>Alphaproteobacteria</taxon>
        <taxon>Acetobacterales</taxon>
        <taxon>Acetobacteraceae</taxon>
        <taxon>Bombella</taxon>
    </lineage>
</organism>
<dbReference type="Proteomes" id="UP001165575">
    <property type="component" value="Unassembled WGS sequence"/>
</dbReference>
<feature type="transmembrane region" description="Helical" evidence="1">
    <location>
        <begin position="82"/>
        <end position="105"/>
    </location>
</feature>
<evidence type="ECO:0000313" key="3">
    <source>
        <dbReference type="Proteomes" id="UP001165575"/>
    </source>
</evidence>